<dbReference type="GO" id="GO:0008270">
    <property type="term" value="F:zinc ion binding"/>
    <property type="evidence" value="ECO:0007669"/>
    <property type="project" value="UniProtKB-KW"/>
</dbReference>
<dbReference type="Proteomes" id="UP001321473">
    <property type="component" value="Unassembled WGS sequence"/>
</dbReference>
<keyword evidence="1" id="KW-0479">Metal-binding</keyword>
<dbReference type="InterPro" id="IPR013083">
    <property type="entry name" value="Znf_RING/FYVE/PHD"/>
</dbReference>
<gene>
    <name evidence="6" type="ORF">V5799_005283</name>
</gene>
<dbReference type="PROSITE" id="PS50089">
    <property type="entry name" value="ZF_RING_2"/>
    <property type="match status" value="1"/>
</dbReference>
<dbReference type="SUPFAM" id="SSF57850">
    <property type="entry name" value="RING/U-box"/>
    <property type="match status" value="1"/>
</dbReference>
<comment type="caution">
    <text evidence="6">The sequence shown here is derived from an EMBL/GenBank/DDBJ whole genome shotgun (WGS) entry which is preliminary data.</text>
</comment>
<evidence type="ECO:0000256" key="1">
    <source>
        <dbReference type="ARBA" id="ARBA00022723"/>
    </source>
</evidence>
<dbReference type="InterPro" id="IPR018957">
    <property type="entry name" value="Znf_C3HC4_RING-type"/>
</dbReference>
<evidence type="ECO:0000256" key="4">
    <source>
        <dbReference type="PROSITE-ProRule" id="PRU00175"/>
    </source>
</evidence>
<evidence type="ECO:0000259" key="5">
    <source>
        <dbReference type="PROSITE" id="PS50089"/>
    </source>
</evidence>
<sequence length="112" mass="12141">MHRYACSLCRVIPKVTVVLPCTHALCEICKYGSGQDGNGGVCPLDHESFEEHECTKILSPLTKVGSLKCRCRLGCCGGHGRRLVPARKDVAQPGCDVCCQKVKEDGCPNRLP</sequence>
<dbReference type="EMBL" id="JARKHS020024745">
    <property type="protein sequence ID" value="KAK8767938.1"/>
    <property type="molecule type" value="Genomic_DNA"/>
</dbReference>
<proteinExistence type="predicted"/>
<feature type="domain" description="RING-type" evidence="5">
    <location>
        <begin position="6"/>
        <end position="46"/>
    </location>
</feature>
<keyword evidence="7" id="KW-1185">Reference proteome</keyword>
<evidence type="ECO:0000256" key="3">
    <source>
        <dbReference type="ARBA" id="ARBA00022833"/>
    </source>
</evidence>
<name>A0AAQ4DZP8_AMBAM</name>
<accession>A0AAQ4DZP8</accession>
<dbReference type="InterPro" id="IPR001841">
    <property type="entry name" value="Znf_RING"/>
</dbReference>
<evidence type="ECO:0000313" key="6">
    <source>
        <dbReference type="EMBL" id="KAK8767938.1"/>
    </source>
</evidence>
<dbReference type="Pfam" id="PF00097">
    <property type="entry name" value="zf-C3HC4"/>
    <property type="match status" value="1"/>
</dbReference>
<protein>
    <recommendedName>
        <fullName evidence="5">RING-type domain-containing protein</fullName>
    </recommendedName>
</protein>
<organism evidence="6 7">
    <name type="scientific">Amblyomma americanum</name>
    <name type="common">Lone star tick</name>
    <dbReference type="NCBI Taxonomy" id="6943"/>
    <lineage>
        <taxon>Eukaryota</taxon>
        <taxon>Metazoa</taxon>
        <taxon>Ecdysozoa</taxon>
        <taxon>Arthropoda</taxon>
        <taxon>Chelicerata</taxon>
        <taxon>Arachnida</taxon>
        <taxon>Acari</taxon>
        <taxon>Parasitiformes</taxon>
        <taxon>Ixodida</taxon>
        <taxon>Ixodoidea</taxon>
        <taxon>Ixodidae</taxon>
        <taxon>Amblyomminae</taxon>
        <taxon>Amblyomma</taxon>
    </lineage>
</organism>
<evidence type="ECO:0000313" key="7">
    <source>
        <dbReference type="Proteomes" id="UP001321473"/>
    </source>
</evidence>
<reference evidence="6 7" key="1">
    <citation type="journal article" date="2023" name="Arcadia Sci">
        <title>De novo assembly of a long-read Amblyomma americanum tick genome.</title>
        <authorList>
            <person name="Chou S."/>
            <person name="Poskanzer K.E."/>
            <person name="Rollins M."/>
            <person name="Thuy-Boun P.S."/>
        </authorList>
    </citation>
    <scope>NUCLEOTIDE SEQUENCE [LARGE SCALE GENOMIC DNA]</scope>
    <source>
        <strain evidence="6">F_SG_1</strain>
        <tissue evidence="6">Salivary glands</tissue>
    </source>
</reference>
<keyword evidence="3" id="KW-0862">Zinc</keyword>
<dbReference type="AlphaFoldDB" id="A0AAQ4DZP8"/>
<evidence type="ECO:0000256" key="2">
    <source>
        <dbReference type="ARBA" id="ARBA00022771"/>
    </source>
</evidence>
<keyword evidence="2 4" id="KW-0863">Zinc-finger</keyword>
<dbReference type="Gene3D" id="3.30.40.10">
    <property type="entry name" value="Zinc/RING finger domain, C3HC4 (zinc finger)"/>
    <property type="match status" value="1"/>
</dbReference>